<evidence type="ECO:0000256" key="4">
    <source>
        <dbReference type="ARBA" id="ARBA00022982"/>
    </source>
</evidence>
<sequence>MSDHHGKPPTTVGQFIIATLGGLFAPGLVIFMIVKMVMGIQNGHPQDQDAAAAEKTVVERIKPVGEVALKDASAGPAAAKSGEQVFNEVCIACHGTGALGSPKFGDSGAWGPRISQGYDTLVKHALAGIRAMPARGGNPDLSDIEVAGAVAYMANKAGANFKAPEAPKAEAAPAAAEPAKK</sequence>
<keyword evidence="1" id="KW-0813">Transport</keyword>
<evidence type="ECO:0000313" key="9">
    <source>
        <dbReference type="EMBL" id="GBG15466.1"/>
    </source>
</evidence>
<evidence type="ECO:0000256" key="5">
    <source>
        <dbReference type="ARBA" id="ARBA00023004"/>
    </source>
</evidence>
<keyword evidence="4" id="KW-0249">Electron transport</keyword>
<dbReference type="InterPro" id="IPR036909">
    <property type="entry name" value="Cyt_c-like_dom_sf"/>
</dbReference>
<comment type="caution">
    <text evidence="9">The sequence shown here is derived from an EMBL/GenBank/DDBJ whole genome shotgun (WGS) entry which is preliminary data.</text>
</comment>
<evidence type="ECO:0000259" key="8">
    <source>
        <dbReference type="PROSITE" id="PS51007"/>
    </source>
</evidence>
<feature type="transmembrane region" description="Helical" evidence="7">
    <location>
        <begin position="12"/>
        <end position="34"/>
    </location>
</feature>
<evidence type="ECO:0000256" key="6">
    <source>
        <dbReference type="PROSITE-ProRule" id="PRU00433"/>
    </source>
</evidence>
<gene>
    <name evidence="9" type="ORF">NMK_3073</name>
</gene>
<organism evidence="9 10">
    <name type="scientific">Novimethylophilus kurashikiensis</name>
    <dbReference type="NCBI Taxonomy" id="1825523"/>
    <lineage>
        <taxon>Bacteria</taxon>
        <taxon>Pseudomonadati</taxon>
        <taxon>Pseudomonadota</taxon>
        <taxon>Betaproteobacteria</taxon>
        <taxon>Nitrosomonadales</taxon>
        <taxon>Methylophilaceae</taxon>
        <taxon>Novimethylophilus</taxon>
    </lineage>
</organism>
<keyword evidence="7" id="KW-0812">Transmembrane</keyword>
<evidence type="ECO:0000313" key="10">
    <source>
        <dbReference type="Proteomes" id="UP000245081"/>
    </source>
</evidence>
<dbReference type="EMBL" id="BDOQ01000019">
    <property type="protein sequence ID" value="GBG15466.1"/>
    <property type="molecule type" value="Genomic_DNA"/>
</dbReference>
<evidence type="ECO:0000256" key="3">
    <source>
        <dbReference type="ARBA" id="ARBA00022723"/>
    </source>
</evidence>
<evidence type="ECO:0000256" key="1">
    <source>
        <dbReference type="ARBA" id="ARBA00022448"/>
    </source>
</evidence>
<dbReference type="InterPro" id="IPR002323">
    <property type="entry name" value="Cyt_CIE"/>
</dbReference>
<protein>
    <submittedName>
        <fullName evidence="9">Cytochrome C</fullName>
    </submittedName>
</protein>
<dbReference type="PROSITE" id="PS51007">
    <property type="entry name" value="CYTC"/>
    <property type="match status" value="1"/>
</dbReference>
<keyword evidence="7" id="KW-0472">Membrane</keyword>
<dbReference type="OrthoDB" id="9814708at2"/>
<keyword evidence="3 6" id="KW-0479">Metal-binding</keyword>
<dbReference type="Proteomes" id="UP000245081">
    <property type="component" value="Unassembled WGS sequence"/>
</dbReference>
<evidence type="ECO:0000256" key="7">
    <source>
        <dbReference type="SAM" id="Phobius"/>
    </source>
</evidence>
<name>A0A2R5FB59_9PROT</name>
<feature type="domain" description="Cytochrome c" evidence="8">
    <location>
        <begin position="77"/>
        <end position="157"/>
    </location>
</feature>
<reference evidence="9 10" key="1">
    <citation type="journal article" date="2018" name="Environ. Microbiol.">
        <title>Isolation and genomic characterization of Novimethylophilus kurashikiensis gen. nov. sp. nov., a new lanthanide-dependent methylotrophic species of Methylophilaceae.</title>
        <authorList>
            <person name="Lv H."/>
            <person name="Sahin N."/>
            <person name="Tani A."/>
        </authorList>
    </citation>
    <scope>NUCLEOTIDE SEQUENCE [LARGE SCALE GENOMIC DNA]</scope>
    <source>
        <strain evidence="9 10">La2-4</strain>
    </source>
</reference>
<accession>A0A2R5FB59</accession>
<dbReference type="GO" id="GO:0020037">
    <property type="term" value="F:heme binding"/>
    <property type="evidence" value="ECO:0007669"/>
    <property type="project" value="InterPro"/>
</dbReference>
<keyword evidence="5 6" id="KW-0408">Iron</keyword>
<dbReference type="Gene3D" id="1.10.760.10">
    <property type="entry name" value="Cytochrome c-like domain"/>
    <property type="match status" value="1"/>
</dbReference>
<dbReference type="GO" id="GO:0005506">
    <property type="term" value="F:iron ion binding"/>
    <property type="evidence" value="ECO:0007669"/>
    <property type="project" value="InterPro"/>
</dbReference>
<dbReference type="PRINTS" id="PR00607">
    <property type="entry name" value="CYTCHROMECIE"/>
</dbReference>
<dbReference type="PANTHER" id="PTHR40942:SF4">
    <property type="entry name" value="CYTOCHROME C5"/>
    <property type="match status" value="1"/>
</dbReference>
<dbReference type="AlphaFoldDB" id="A0A2R5FB59"/>
<keyword evidence="7" id="KW-1133">Transmembrane helix</keyword>
<dbReference type="PANTHER" id="PTHR40942">
    <property type="match status" value="1"/>
</dbReference>
<evidence type="ECO:0000256" key="2">
    <source>
        <dbReference type="ARBA" id="ARBA00022617"/>
    </source>
</evidence>
<keyword evidence="10" id="KW-1185">Reference proteome</keyword>
<proteinExistence type="predicted"/>
<keyword evidence="2 6" id="KW-0349">Heme</keyword>
<dbReference type="RefSeq" id="WP_109016625.1">
    <property type="nucleotide sequence ID" value="NZ_BDOQ01000019.1"/>
</dbReference>
<dbReference type="GO" id="GO:0009055">
    <property type="term" value="F:electron transfer activity"/>
    <property type="evidence" value="ECO:0007669"/>
    <property type="project" value="InterPro"/>
</dbReference>
<dbReference type="InterPro" id="IPR009056">
    <property type="entry name" value="Cyt_c-like_dom"/>
</dbReference>
<dbReference type="Pfam" id="PF13442">
    <property type="entry name" value="Cytochrome_CBB3"/>
    <property type="match status" value="1"/>
</dbReference>
<dbReference type="SUPFAM" id="SSF46626">
    <property type="entry name" value="Cytochrome c"/>
    <property type="match status" value="1"/>
</dbReference>